<dbReference type="InterPro" id="IPR050257">
    <property type="entry name" value="eL8/uL1-like"/>
</dbReference>
<dbReference type="PROSITE" id="PS01082">
    <property type="entry name" value="RIBOSOMAL_L7AE"/>
    <property type="match status" value="1"/>
</dbReference>
<dbReference type="KEGG" id="ovi:T265_02136"/>
<dbReference type="PRINTS" id="PR00882">
    <property type="entry name" value="RIBOSOMALL7A"/>
</dbReference>
<comment type="similarity">
    <text evidence="1 4">Belongs to the eukaryotic ribosomal protein eL8 family.</text>
</comment>
<gene>
    <name evidence="6" type="ORF">T265_02136</name>
</gene>
<proteinExistence type="inferred from homology"/>
<dbReference type="InterPro" id="IPR004037">
    <property type="entry name" value="Ribosomal_eL8-like_CS"/>
</dbReference>
<dbReference type="GO" id="GO:0003723">
    <property type="term" value="F:RNA binding"/>
    <property type="evidence" value="ECO:0007669"/>
    <property type="project" value="UniProtKB-UniRule"/>
</dbReference>
<dbReference type="CTD" id="20316324"/>
<dbReference type="InterPro" id="IPR018492">
    <property type="entry name" value="Ribosomal_eL8/Nhp2"/>
</dbReference>
<keyword evidence="7" id="KW-1185">Reference proteome</keyword>
<accession>A0A075AIH1</accession>
<evidence type="ECO:0000313" key="7">
    <source>
        <dbReference type="Proteomes" id="UP000054324"/>
    </source>
</evidence>
<dbReference type="GO" id="GO:0022625">
    <property type="term" value="C:cytosolic large ribosomal subunit"/>
    <property type="evidence" value="ECO:0007669"/>
    <property type="project" value="UniProtKB-UniRule"/>
</dbReference>
<dbReference type="InterPro" id="IPR001921">
    <property type="entry name" value="Ribosomal_eL8_euk"/>
</dbReference>
<evidence type="ECO:0000259" key="5">
    <source>
        <dbReference type="Pfam" id="PF01248"/>
    </source>
</evidence>
<dbReference type="GO" id="GO:0042254">
    <property type="term" value="P:ribosome biogenesis"/>
    <property type="evidence" value="ECO:0007669"/>
    <property type="project" value="InterPro"/>
</dbReference>
<dbReference type="PANTHER" id="PTHR23105">
    <property type="entry name" value="RIBOSOMAL PROTEIN L7AE FAMILY MEMBER"/>
    <property type="match status" value="1"/>
</dbReference>
<dbReference type="OrthoDB" id="29563at2759"/>
<name>A0A075AIH1_OPIVI</name>
<dbReference type="STRING" id="6198.A0A075AIH1"/>
<organism evidence="6 7">
    <name type="scientific">Opisthorchis viverrini</name>
    <name type="common">Southeast Asian liver fluke</name>
    <dbReference type="NCBI Taxonomy" id="6198"/>
    <lineage>
        <taxon>Eukaryota</taxon>
        <taxon>Metazoa</taxon>
        <taxon>Spiralia</taxon>
        <taxon>Lophotrochozoa</taxon>
        <taxon>Platyhelminthes</taxon>
        <taxon>Trematoda</taxon>
        <taxon>Digenea</taxon>
        <taxon>Opisthorchiida</taxon>
        <taxon>Opisthorchiata</taxon>
        <taxon>Opisthorchiidae</taxon>
        <taxon>Opisthorchis</taxon>
    </lineage>
</organism>
<evidence type="ECO:0000256" key="3">
    <source>
        <dbReference type="ARBA" id="ARBA00023274"/>
    </source>
</evidence>
<dbReference type="PRINTS" id="PR00881">
    <property type="entry name" value="L7ARS6FAMILY"/>
</dbReference>
<evidence type="ECO:0000313" key="6">
    <source>
        <dbReference type="EMBL" id="KER31624.1"/>
    </source>
</evidence>
<sequence length="291" mass="33064">MPPNKPKKVIKAKKIKEITHEPVVTELKKGKGSKVAALPEIAKKTAPKKKIVKNPLIQSRPRNFGIGQAVQPKRDLYRFVKWPKYVELQRKRAILKRRLKVPPAIHQFTQTLDRATAMQVFNLAEKYQPLTKRAKKMMLIHRAQLRAEGKADEPVARKAVLRAGIREVTSAIQQKKARLVLIAHDVEPIEIVLFLPALCRKMGVPYCIVKGKAKLGLLVHRKTCSCVAFTNVREEDKSRMTKLVETVKNNYTSRFDEIRKHWGGGILGSKSQARITKLEKAKAKELQIKLG</sequence>
<evidence type="ECO:0000256" key="4">
    <source>
        <dbReference type="RuleBase" id="RU367042"/>
    </source>
</evidence>
<dbReference type="Pfam" id="PF01248">
    <property type="entry name" value="Ribosomal_L7Ae"/>
    <property type="match status" value="1"/>
</dbReference>
<dbReference type="InterPro" id="IPR004038">
    <property type="entry name" value="Ribosomal_eL8/eL30/eS12/Gad45"/>
</dbReference>
<dbReference type="Proteomes" id="UP000054324">
    <property type="component" value="Unassembled WGS sequence"/>
</dbReference>
<dbReference type="GeneID" id="20316324"/>
<dbReference type="EMBL" id="KL596643">
    <property type="protein sequence ID" value="KER31624.1"/>
    <property type="molecule type" value="Genomic_DNA"/>
</dbReference>
<dbReference type="AlphaFoldDB" id="A0A075AIH1"/>
<reference evidence="6 7" key="1">
    <citation type="submission" date="2013-11" db="EMBL/GenBank/DDBJ databases">
        <title>Opisthorchis viverrini - life in the bile duct.</title>
        <authorList>
            <person name="Young N.D."/>
            <person name="Nagarajan N."/>
            <person name="Lin S.J."/>
            <person name="Korhonen P.K."/>
            <person name="Jex A.R."/>
            <person name="Hall R.S."/>
            <person name="Safavi-Hemami H."/>
            <person name="Kaewkong W."/>
            <person name="Bertrand D."/>
            <person name="Gao S."/>
            <person name="Seet Q."/>
            <person name="Wongkham S."/>
            <person name="Teh B.T."/>
            <person name="Wongkham C."/>
            <person name="Intapan P.M."/>
            <person name="Maleewong W."/>
            <person name="Yang X."/>
            <person name="Hu M."/>
            <person name="Wang Z."/>
            <person name="Hofmann A."/>
            <person name="Sternberg P.W."/>
            <person name="Tan P."/>
            <person name="Wang J."/>
            <person name="Gasser R.B."/>
        </authorList>
    </citation>
    <scope>NUCLEOTIDE SEQUENCE [LARGE SCALE GENOMIC DNA]</scope>
</reference>
<evidence type="ECO:0000256" key="1">
    <source>
        <dbReference type="ARBA" id="ARBA00007337"/>
    </source>
</evidence>
<dbReference type="Gene3D" id="3.30.1330.30">
    <property type="match status" value="1"/>
</dbReference>
<protein>
    <recommendedName>
        <fullName evidence="4">60S ribosomal protein L7a</fullName>
    </recommendedName>
</protein>
<dbReference type="FunFam" id="3.30.1330.30:FF:000003">
    <property type="entry name" value="60S ribosomal protein L7a"/>
    <property type="match status" value="1"/>
</dbReference>
<dbReference type="RefSeq" id="XP_009164574.1">
    <property type="nucleotide sequence ID" value="XM_009166310.1"/>
</dbReference>
<keyword evidence="3 4" id="KW-0687">Ribonucleoprotein</keyword>
<dbReference type="SUPFAM" id="SSF55315">
    <property type="entry name" value="L30e-like"/>
    <property type="match status" value="1"/>
</dbReference>
<feature type="domain" description="Ribosomal protein eL8/eL30/eS12/Gadd45" evidence="5">
    <location>
        <begin position="156"/>
        <end position="237"/>
    </location>
</feature>
<dbReference type="InterPro" id="IPR029064">
    <property type="entry name" value="Ribosomal_eL30-like_sf"/>
</dbReference>
<keyword evidence="2 4" id="KW-0689">Ribosomal protein</keyword>
<evidence type="ECO:0000256" key="2">
    <source>
        <dbReference type="ARBA" id="ARBA00022980"/>
    </source>
</evidence>
<comment type="function">
    <text evidence="4">Component of the ribosome.</text>
</comment>